<dbReference type="OrthoDB" id="1946634at2"/>
<evidence type="ECO:0008006" key="3">
    <source>
        <dbReference type="Google" id="ProtNLM"/>
    </source>
</evidence>
<dbReference type="Proteomes" id="UP000198718">
    <property type="component" value="Unassembled WGS sequence"/>
</dbReference>
<dbReference type="InterPro" id="IPR046207">
    <property type="entry name" value="DUF6240"/>
</dbReference>
<name>A0A1G8XRA9_9FIRM</name>
<keyword evidence="2" id="KW-1185">Reference proteome</keyword>
<dbReference type="AlphaFoldDB" id="A0A1G8XRA9"/>
<dbReference type="STRING" id="393762.SAMN05660472_00307"/>
<dbReference type="RefSeq" id="WP_090549333.1">
    <property type="nucleotide sequence ID" value="NZ_FNFP01000001.1"/>
</dbReference>
<reference evidence="1 2" key="1">
    <citation type="submission" date="2016-10" db="EMBL/GenBank/DDBJ databases">
        <authorList>
            <person name="de Groot N.N."/>
        </authorList>
    </citation>
    <scope>NUCLEOTIDE SEQUENCE [LARGE SCALE GENOMIC DNA]</scope>
    <source>
        <strain evidence="1 2">DSM 18346</strain>
    </source>
</reference>
<organism evidence="1 2">
    <name type="scientific">Natronincola ferrireducens</name>
    <dbReference type="NCBI Taxonomy" id="393762"/>
    <lineage>
        <taxon>Bacteria</taxon>
        <taxon>Bacillati</taxon>
        <taxon>Bacillota</taxon>
        <taxon>Clostridia</taxon>
        <taxon>Peptostreptococcales</taxon>
        <taxon>Natronincolaceae</taxon>
        <taxon>Natronincola</taxon>
    </lineage>
</organism>
<protein>
    <recommendedName>
        <fullName evidence="3">Hook-length control protein FliK</fullName>
    </recommendedName>
</protein>
<evidence type="ECO:0000313" key="2">
    <source>
        <dbReference type="Proteomes" id="UP000198718"/>
    </source>
</evidence>
<evidence type="ECO:0000313" key="1">
    <source>
        <dbReference type="EMBL" id="SDJ93202.1"/>
    </source>
</evidence>
<proteinExistence type="predicted"/>
<dbReference type="Pfam" id="PF19753">
    <property type="entry name" value="DUF6240"/>
    <property type="match status" value="2"/>
</dbReference>
<accession>A0A1G8XRA9</accession>
<dbReference type="EMBL" id="FNFP01000001">
    <property type="protein sequence ID" value="SDJ93202.1"/>
    <property type="molecule type" value="Genomic_DNA"/>
</dbReference>
<gene>
    <name evidence="1" type="ORF">SAMN05660472_00307</name>
</gene>
<sequence length="700" mass="79599">MNNNLFQKINLGASQQYYTGSSFFKIRGTLMEKKEDMVKVNIGGDKIIEAQLKTPLEGKVGETVVIDKKEIIKSRLSHKEAPVETPNDDKEEIQLLEKLQLPINEETQGAVKALEKHGITPSKENILAFIASKGQLERVIEGLDYETAVKLMEKNIDIEEAGLEKVMDMVEETKGRKEGFSLLKFFVGGKKLPIEEAERIAYNLYGNKMGKDITDIIQALHKAGVEISIKNIDRIHRIFSKLDNLQTIKDDTIVDAIKNKIDTTIDNLYKLKNTIAKNVIGIGEKNPPLATKAYETNLYQPTGISDREIKGMEGDIKRILTSLQIKTTEEVLKLAKDLIKQGLELSQENIQRVINTKAALKDLPQFFNYEKAATLMASGLQPEKEEVTALLKKVKEENANNSVKTIENPQQTHRDEALQQLEKLQPQNLKAIMAMMKNMKEIPEQRETVLSLLIKNSIPMTFKSLTRTDLLINNHQQITSQIHEALRILEKSNNKELKDLGTKLRVVVEEGSTSLKLGKFNIGRFHQELGRLIEGVEDKLHLMDENTRRDFQQNKDSLRESLQLQSQLNKDDILLQVPVMMENQMKNLQIYILNKKKGSRKIDPNNMSVLLNFETNNMGNVNIYAAVNRKQVTMKIGVKSQRDGHLFEVHKKQIEGLLEGLGYELKEVSFKIEEKQNLFDLMEGITTGYPSTRRSLDMTV</sequence>